<evidence type="ECO:0000256" key="2">
    <source>
        <dbReference type="SAM" id="Phobius"/>
    </source>
</evidence>
<feature type="region of interest" description="Disordered" evidence="1">
    <location>
        <begin position="111"/>
        <end position="202"/>
    </location>
</feature>
<dbReference type="Proteomes" id="UP000001811">
    <property type="component" value="Chromosome 9"/>
</dbReference>
<feature type="compositionally biased region" description="Low complexity" evidence="1">
    <location>
        <begin position="118"/>
        <end position="202"/>
    </location>
</feature>
<keyword evidence="2" id="KW-1133">Transmembrane helix</keyword>
<dbReference type="EMBL" id="AAGW02032513">
    <property type="status" value="NOT_ANNOTATED_CDS"/>
    <property type="molecule type" value="Genomic_DNA"/>
</dbReference>
<dbReference type="PANTHER" id="PTHR35349">
    <property type="entry name" value="DYNACTIN-ASSOCIATED PROTEIN"/>
    <property type="match status" value="1"/>
</dbReference>
<dbReference type="STRING" id="9986.ENSOCUP00000040219"/>
<dbReference type="InParanoid" id="A0A5F9D3C3"/>
<feature type="transmembrane region" description="Helical" evidence="2">
    <location>
        <begin position="69"/>
        <end position="91"/>
    </location>
</feature>
<keyword evidence="5" id="KW-1185">Reference proteome</keyword>
<sequence length="202" mass="20204">PNTCPHDQEAHRSACCCPPSNDVTTDVSSNLPGVWVSPRICAHSACSRAELPDVELNENCCSDWSLWKVFLACLLACAITTAIGVLILSLVNIKGNNSSIVIQLPTNSGQPTVIVPGTTSTTSQSTATTTSAAPTTTATASTITSTNSTGSTASTPPATTSATSPSLSETTAATTAAASVTTATATQSSAATRAATSTDPAG</sequence>
<accession>A0A5F9D3C3</accession>
<reference evidence="4" key="3">
    <citation type="submission" date="2025-09" db="UniProtKB">
        <authorList>
            <consortium name="Ensembl"/>
        </authorList>
    </citation>
    <scope>IDENTIFICATION</scope>
    <source>
        <strain evidence="4">Thorbecke</strain>
    </source>
</reference>
<dbReference type="AlphaFoldDB" id="A0A5F9D3C3"/>
<feature type="domain" description="CLLAC-motif containing" evidence="3">
    <location>
        <begin position="63"/>
        <end position="92"/>
    </location>
</feature>
<evidence type="ECO:0000313" key="5">
    <source>
        <dbReference type="Proteomes" id="UP000001811"/>
    </source>
</evidence>
<organism evidence="4 5">
    <name type="scientific">Oryctolagus cuniculus</name>
    <name type="common">Rabbit</name>
    <dbReference type="NCBI Taxonomy" id="9986"/>
    <lineage>
        <taxon>Eukaryota</taxon>
        <taxon>Metazoa</taxon>
        <taxon>Chordata</taxon>
        <taxon>Craniata</taxon>
        <taxon>Vertebrata</taxon>
        <taxon>Euteleostomi</taxon>
        <taxon>Mammalia</taxon>
        <taxon>Eutheria</taxon>
        <taxon>Euarchontoglires</taxon>
        <taxon>Glires</taxon>
        <taxon>Lagomorpha</taxon>
        <taxon>Leporidae</taxon>
        <taxon>Oryctolagus</taxon>
    </lineage>
</organism>
<dbReference type="EMBL" id="AAGW02032511">
    <property type="status" value="NOT_ANNOTATED_CDS"/>
    <property type="molecule type" value="Genomic_DNA"/>
</dbReference>
<dbReference type="Pfam" id="PF15675">
    <property type="entry name" value="CLLAC"/>
    <property type="match status" value="1"/>
</dbReference>
<dbReference type="GO" id="GO:0005794">
    <property type="term" value="C:Golgi apparatus"/>
    <property type="evidence" value="ECO:0007669"/>
    <property type="project" value="TreeGrafter"/>
</dbReference>
<protein>
    <recommendedName>
        <fullName evidence="3">CLLAC-motif containing domain-containing protein</fullName>
    </recommendedName>
</protein>
<dbReference type="InterPro" id="IPR031379">
    <property type="entry name" value="CLLAC"/>
</dbReference>
<dbReference type="Ensembl" id="ENSOCUT00000047015.1">
    <property type="protein sequence ID" value="ENSOCUP00000040219.1"/>
    <property type="gene ID" value="ENSOCUG00000033740.1"/>
</dbReference>
<proteinExistence type="predicted"/>
<dbReference type="Bgee" id="ENSOCUG00000033740">
    <property type="expression patterns" value="Expressed in embryo"/>
</dbReference>
<dbReference type="GO" id="GO:0005886">
    <property type="term" value="C:plasma membrane"/>
    <property type="evidence" value="ECO:0007669"/>
    <property type="project" value="TreeGrafter"/>
</dbReference>
<keyword evidence="2" id="KW-0812">Transmembrane</keyword>
<keyword evidence="2" id="KW-0472">Membrane</keyword>
<reference evidence="4 5" key="1">
    <citation type="journal article" date="2011" name="Nature">
        <title>A high-resolution map of human evolutionary constraint using 29 mammals.</title>
        <authorList>
            <person name="Lindblad-Toh K."/>
            <person name="Garber M."/>
            <person name="Zuk O."/>
            <person name="Lin M.F."/>
            <person name="Parker B.J."/>
            <person name="Washietl S."/>
            <person name="Kheradpour P."/>
            <person name="Ernst J."/>
            <person name="Jordan G."/>
            <person name="Mauceli E."/>
            <person name="Ward L.D."/>
            <person name="Lowe C.B."/>
            <person name="Holloway A.K."/>
            <person name="Clamp M."/>
            <person name="Gnerre S."/>
            <person name="Alfoldi J."/>
            <person name="Beal K."/>
            <person name="Chang J."/>
            <person name="Clawson H."/>
            <person name="Cuff J."/>
            <person name="Di Palma F."/>
            <person name="Fitzgerald S."/>
            <person name="Flicek P."/>
            <person name="Guttman M."/>
            <person name="Hubisz M.J."/>
            <person name="Jaffe D.B."/>
            <person name="Jungreis I."/>
            <person name="Kent W.J."/>
            <person name="Kostka D."/>
            <person name="Lara M."/>
            <person name="Martins A.L."/>
            <person name="Massingham T."/>
            <person name="Moltke I."/>
            <person name="Raney B.J."/>
            <person name="Rasmussen M.D."/>
            <person name="Robinson J."/>
            <person name="Stark A."/>
            <person name="Vilella A.J."/>
            <person name="Wen J."/>
            <person name="Xie X."/>
            <person name="Zody M.C."/>
            <person name="Baldwin J."/>
            <person name="Bloom T."/>
            <person name="Chin C.W."/>
            <person name="Heiman D."/>
            <person name="Nicol R."/>
            <person name="Nusbaum C."/>
            <person name="Young S."/>
            <person name="Wilkinson J."/>
            <person name="Worley K.C."/>
            <person name="Kovar C.L."/>
            <person name="Muzny D.M."/>
            <person name="Gibbs R.A."/>
            <person name="Cree A."/>
            <person name="Dihn H.H."/>
            <person name="Fowler G."/>
            <person name="Jhangiani S."/>
            <person name="Joshi V."/>
            <person name="Lee S."/>
            <person name="Lewis L.R."/>
            <person name="Nazareth L.V."/>
            <person name="Okwuonu G."/>
            <person name="Santibanez J."/>
            <person name="Warren W.C."/>
            <person name="Mardis E.R."/>
            <person name="Weinstock G.M."/>
            <person name="Wilson R.K."/>
            <person name="Delehaunty K."/>
            <person name="Dooling D."/>
            <person name="Fronik C."/>
            <person name="Fulton L."/>
            <person name="Fulton B."/>
            <person name="Graves T."/>
            <person name="Minx P."/>
            <person name="Sodergren E."/>
            <person name="Birney E."/>
            <person name="Margulies E.H."/>
            <person name="Herrero J."/>
            <person name="Green E.D."/>
            <person name="Haussler D."/>
            <person name="Siepel A."/>
            <person name="Goldman N."/>
            <person name="Pollard K.S."/>
            <person name="Pedersen J.S."/>
            <person name="Lander E.S."/>
            <person name="Kellis M."/>
        </authorList>
    </citation>
    <scope>NUCLEOTIDE SEQUENCE [LARGE SCALE GENOMIC DNA]</scope>
    <source>
        <strain evidence="4 5">Thorbecke inbred</strain>
    </source>
</reference>
<dbReference type="InterPro" id="IPR053297">
    <property type="entry name" value="Dynactin-associated"/>
</dbReference>
<dbReference type="GeneTree" id="ENSGT00400000022381"/>
<dbReference type="PANTHER" id="PTHR35349:SF7">
    <property type="entry name" value="DYNACTIN-ASSOCIATED PROTEIN"/>
    <property type="match status" value="1"/>
</dbReference>
<dbReference type="EMBL" id="AAGW02032512">
    <property type="status" value="NOT_ANNOTATED_CDS"/>
    <property type="molecule type" value="Genomic_DNA"/>
</dbReference>
<evidence type="ECO:0000313" key="4">
    <source>
        <dbReference type="Ensembl" id="ENSOCUP00000040219.1"/>
    </source>
</evidence>
<evidence type="ECO:0000259" key="3">
    <source>
        <dbReference type="Pfam" id="PF15675"/>
    </source>
</evidence>
<evidence type="ECO:0000256" key="1">
    <source>
        <dbReference type="SAM" id="MobiDB-lite"/>
    </source>
</evidence>
<name>A0A5F9D3C3_RABIT</name>
<reference evidence="4" key="2">
    <citation type="submission" date="2025-08" db="UniProtKB">
        <authorList>
            <consortium name="Ensembl"/>
        </authorList>
    </citation>
    <scope>IDENTIFICATION</scope>
    <source>
        <strain evidence="4">Thorbecke</strain>
    </source>
</reference>